<evidence type="ECO:0000256" key="1">
    <source>
        <dbReference type="SAM" id="Phobius"/>
    </source>
</evidence>
<accession>A0A067QVL9</accession>
<reference evidence="3 4" key="1">
    <citation type="journal article" date="2014" name="Nat. Commun.">
        <title>Molecular traces of alternative social organization in a termite genome.</title>
        <authorList>
            <person name="Terrapon N."/>
            <person name="Li C."/>
            <person name="Robertson H.M."/>
            <person name="Ji L."/>
            <person name="Meng X."/>
            <person name="Booth W."/>
            <person name="Chen Z."/>
            <person name="Childers C.P."/>
            <person name="Glastad K.M."/>
            <person name="Gokhale K."/>
            <person name="Gowin J."/>
            <person name="Gronenberg W."/>
            <person name="Hermansen R.A."/>
            <person name="Hu H."/>
            <person name="Hunt B.G."/>
            <person name="Huylmans A.K."/>
            <person name="Khalil S.M."/>
            <person name="Mitchell R.D."/>
            <person name="Munoz-Torres M.C."/>
            <person name="Mustard J.A."/>
            <person name="Pan H."/>
            <person name="Reese J.T."/>
            <person name="Scharf M.E."/>
            <person name="Sun F."/>
            <person name="Vogel H."/>
            <person name="Xiao J."/>
            <person name="Yang W."/>
            <person name="Yang Z."/>
            <person name="Yang Z."/>
            <person name="Zhou J."/>
            <person name="Zhu J."/>
            <person name="Brent C.S."/>
            <person name="Elsik C.G."/>
            <person name="Goodisman M.A."/>
            <person name="Liberles D.A."/>
            <person name="Roe R.M."/>
            <person name="Vargo E.L."/>
            <person name="Vilcinskas A."/>
            <person name="Wang J."/>
            <person name="Bornberg-Bauer E."/>
            <person name="Korb J."/>
            <person name="Zhang G."/>
            <person name="Liebig J."/>
        </authorList>
    </citation>
    <scope>NUCLEOTIDE SEQUENCE [LARGE SCALE GENOMIC DNA]</scope>
    <source>
        <tissue evidence="3">Whole organism</tissue>
    </source>
</reference>
<dbReference type="GO" id="GO:0016020">
    <property type="term" value="C:membrane"/>
    <property type="evidence" value="ECO:0007669"/>
    <property type="project" value="TreeGrafter"/>
</dbReference>
<sequence>MHSSPALIGVAVAFLNLLIQSQTAAEVPPGETSECGAKTGEVCRRSWDVFSEVLGRCRLQASRRGDGFTFGVWQCLRNETVASLDRMILTDVIRVVDGVDLVRLSPASGFARAVSGEEEWRWQVVDRVAELFRSHVIRLRLDDVEGRVRHHYRHLFPLMMFAFMKMLVILVPLGFQFMAVISGKALLLSKMALALASAQAMKKVTSAWFDVYHPPHPAYYPHVHRSYHPLQDFQSAGPALPDAGQLPHYQQQQYQFVYPSVPSVFDPPSDGVQRRSRKLLSS</sequence>
<dbReference type="AlphaFoldDB" id="A0A067QVL9"/>
<dbReference type="eggNOG" id="ENOG502SA6P">
    <property type="taxonomic scope" value="Eukaryota"/>
</dbReference>
<dbReference type="OrthoDB" id="7683472at2759"/>
<dbReference type="Proteomes" id="UP000027135">
    <property type="component" value="Unassembled WGS sequence"/>
</dbReference>
<dbReference type="InParanoid" id="A0A067QVL9"/>
<gene>
    <name evidence="3" type="ORF">L798_11835</name>
</gene>
<name>A0A067QVL9_ZOONE</name>
<dbReference type="EMBL" id="KK852901">
    <property type="protein sequence ID" value="KDR14099.1"/>
    <property type="molecule type" value="Genomic_DNA"/>
</dbReference>
<dbReference type="PANTHER" id="PTHR21879">
    <property type="entry name" value="FI03362P-RELATED-RELATED"/>
    <property type="match status" value="1"/>
</dbReference>
<feature type="chain" id="PRO_5001644447" evidence="2">
    <location>
        <begin position="26"/>
        <end position="282"/>
    </location>
</feature>
<protein>
    <submittedName>
        <fullName evidence="3">Uncharacterized protein</fullName>
    </submittedName>
</protein>
<dbReference type="FunCoup" id="A0A067QVL9">
    <property type="interactions" value="33"/>
</dbReference>
<feature type="signal peptide" evidence="2">
    <location>
        <begin position="1"/>
        <end position="25"/>
    </location>
</feature>
<evidence type="ECO:0000313" key="4">
    <source>
        <dbReference type="Proteomes" id="UP000027135"/>
    </source>
</evidence>
<dbReference type="PANTHER" id="PTHR21879:SF8">
    <property type="entry name" value="OSIRIS 23"/>
    <property type="match status" value="1"/>
</dbReference>
<dbReference type="STRING" id="136037.A0A067QVL9"/>
<dbReference type="InterPro" id="IPR012464">
    <property type="entry name" value="DUF1676"/>
</dbReference>
<keyword evidence="4" id="KW-1185">Reference proteome</keyword>
<dbReference type="Pfam" id="PF07898">
    <property type="entry name" value="DUF1676"/>
    <property type="match status" value="1"/>
</dbReference>
<evidence type="ECO:0000313" key="3">
    <source>
        <dbReference type="EMBL" id="KDR14099.1"/>
    </source>
</evidence>
<keyword evidence="1" id="KW-0812">Transmembrane</keyword>
<proteinExistence type="predicted"/>
<dbReference type="OMA" id="HALQPRE"/>
<keyword evidence="2" id="KW-0732">Signal</keyword>
<keyword evidence="1" id="KW-0472">Membrane</keyword>
<keyword evidence="1" id="KW-1133">Transmembrane helix</keyword>
<evidence type="ECO:0000256" key="2">
    <source>
        <dbReference type="SAM" id="SignalP"/>
    </source>
</evidence>
<organism evidence="3 4">
    <name type="scientific">Zootermopsis nevadensis</name>
    <name type="common">Dampwood termite</name>
    <dbReference type="NCBI Taxonomy" id="136037"/>
    <lineage>
        <taxon>Eukaryota</taxon>
        <taxon>Metazoa</taxon>
        <taxon>Ecdysozoa</taxon>
        <taxon>Arthropoda</taxon>
        <taxon>Hexapoda</taxon>
        <taxon>Insecta</taxon>
        <taxon>Pterygota</taxon>
        <taxon>Neoptera</taxon>
        <taxon>Polyneoptera</taxon>
        <taxon>Dictyoptera</taxon>
        <taxon>Blattodea</taxon>
        <taxon>Blattoidea</taxon>
        <taxon>Termitoidae</taxon>
        <taxon>Termopsidae</taxon>
        <taxon>Zootermopsis</taxon>
    </lineage>
</organism>
<feature type="transmembrane region" description="Helical" evidence="1">
    <location>
        <begin position="155"/>
        <end position="181"/>
    </location>
</feature>